<evidence type="ECO:0000259" key="7">
    <source>
        <dbReference type="PROSITE" id="PS50109"/>
    </source>
</evidence>
<name>A0ABW5NI22_9SPHI</name>
<dbReference type="InterPro" id="IPR013655">
    <property type="entry name" value="PAS_fold_3"/>
</dbReference>
<dbReference type="PANTHER" id="PTHR43711">
    <property type="entry name" value="TWO-COMPONENT HISTIDINE KINASE"/>
    <property type="match status" value="1"/>
</dbReference>
<dbReference type="PROSITE" id="PS50109">
    <property type="entry name" value="HIS_KIN"/>
    <property type="match status" value="1"/>
</dbReference>
<proteinExistence type="predicted"/>
<dbReference type="InterPro" id="IPR000014">
    <property type="entry name" value="PAS"/>
</dbReference>
<dbReference type="RefSeq" id="WP_380868745.1">
    <property type="nucleotide sequence ID" value="NZ_JBHUMA010000006.1"/>
</dbReference>
<dbReference type="PANTHER" id="PTHR43711:SF1">
    <property type="entry name" value="HISTIDINE KINASE 1"/>
    <property type="match status" value="1"/>
</dbReference>
<evidence type="ECO:0000256" key="3">
    <source>
        <dbReference type="ARBA" id="ARBA00022553"/>
    </source>
</evidence>
<sequence length="492" mass="55522">MEKVKKMIAENSELLEHDGFCLIDLRSRQINYANESFLQLIGRTFEDTFKYPFHQILDPIWLPEPFSSAKLTTEALPNSPKTFEFDYLNRRVLVNTSYVLRFSSDEEPTFLEIWTKLQATDTDNNITITRLDNLLREREENLQAAFDAGNFGSCGIDFITGEVTLSERSRDLFGLPLTGDVTWEAILVAVDEAFHEEVNQAFTDCLEKGKSVNCTYSIQHLITGEKRWIKVVAKVHHDAKGNPLKVLGIVLDVTNEIKEDERKNDFIAMVSHELKTPLTAVNAYTQMITKQLMSYGDSKLLGMAQRAMGQIGRMSDLINGFLHISRLEAGKMDLRKEPFALMDLLKNVEKSCRDFYPAYSFTFSIKAHMEIHADQGMLEQVLNNLISNATKYSSAGSTIQIEVDMGSRNNLELSVTDKGVGIAEADLPQVFDRFYRSRAEAKRHVSGFGIGLYLCRQIIDLHGGNIWVDSKLGVGTTVSFTIPLKAEMILSA</sequence>
<dbReference type="InterPro" id="IPR035965">
    <property type="entry name" value="PAS-like_dom_sf"/>
</dbReference>
<accession>A0ABW5NI22</accession>
<reference evidence="9" key="1">
    <citation type="journal article" date="2019" name="Int. J. Syst. Evol. Microbiol.">
        <title>The Global Catalogue of Microorganisms (GCM) 10K type strain sequencing project: providing services to taxonomists for standard genome sequencing and annotation.</title>
        <authorList>
            <consortium name="The Broad Institute Genomics Platform"/>
            <consortium name="The Broad Institute Genome Sequencing Center for Infectious Disease"/>
            <person name="Wu L."/>
            <person name="Ma J."/>
        </authorList>
    </citation>
    <scope>NUCLEOTIDE SEQUENCE [LARGE SCALE GENOMIC DNA]</scope>
    <source>
        <strain evidence="9">KCTC 42248</strain>
    </source>
</reference>
<dbReference type="CDD" id="cd00082">
    <property type="entry name" value="HisKA"/>
    <property type="match status" value="1"/>
</dbReference>
<dbReference type="Pfam" id="PF13426">
    <property type="entry name" value="PAS_9"/>
    <property type="match status" value="1"/>
</dbReference>
<keyword evidence="5" id="KW-0418">Kinase</keyword>
<dbReference type="SMART" id="SM00387">
    <property type="entry name" value="HATPase_c"/>
    <property type="match status" value="1"/>
</dbReference>
<comment type="catalytic activity">
    <reaction evidence="1">
        <text>ATP + protein L-histidine = ADP + protein N-phospho-L-histidine.</text>
        <dbReference type="EC" id="2.7.13.3"/>
    </reaction>
</comment>
<dbReference type="Pfam" id="PF08447">
    <property type="entry name" value="PAS_3"/>
    <property type="match status" value="1"/>
</dbReference>
<dbReference type="SUPFAM" id="SSF55874">
    <property type="entry name" value="ATPase domain of HSP90 chaperone/DNA topoisomerase II/histidine kinase"/>
    <property type="match status" value="1"/>
</dbReference>
<dbReference type="InterPro" id="IPR004358">
    <property type="entry name" value="Sig_transdc_His_kin-like_C"/>
</dbReference>
<organism evidence="8 9">
    <name type="scientific">Sphingobacterium corticis</name>
    <dbReference type="NCBI Taxonomy" id="1812823"/>
    <lineage>
        <taxon>Bacteria</taxon>
        <taxon>Pseudomonadati</taxon>
        <taxon>Bacteroidota</taxon>
        <taxon>Sphingobacteriia</taxon>
        <taxon>Sphingobacteriales</taxon>
        <taxon>Sphingobacteriaceae</taxon>
        <taxon>Sphingobacterium</taxon>
    </lineage>
</organism>
<evidence type="ECO:0000313" key="8">
    <source>
        <dbReference type="EMBL" id="MFD2598662.1"/>
    </source>
</evidence>
<dbReference type="InterPro" id="IPR005467">
    <property type="entry name" value="His_kinase_dom"/>
</dbReference>
<protein>
    <recommendedName>
        <fullName evidence="2">histidine kinase</fullName>
        <ecNumber evidence="2">2.7.13.3</ecNumber>
    </recommendedName>
</protein>
<dbReference type="InterPro" id="IPR036097">
    <property type="entry name" value="HisK_dim/P_sf"/>
</dbReference>
<dbReference type="InterPro" id="IPR003594">
    <property type="entry name" value="HATPase_dom"/>
</dbReference>
<evidence type="ECO:0000256" key="2">
    <source>
        <dbReference type="ARBA" id="ARBA00012438"/>
    </source>
</evidence>
<evidence type="ECO:0000256" key="5">
    <source>
        <dbReference type="ARBA" id="ARBA00022777"/>
    </source>
</evidence>
<dbReference type="GO" id="GO:0005524">
    <property type="term" value="F:ATP binding"/>
    <property type="evidence" value="ECO:0007669"/>
    <property type="project" value="UniProtKB-KW"/>
</dbReference>
<dbReference type="PRINTS" id="PR00344">
    <property type="entry name" value="BCTRLSENSOR"/>
</dbReference>
<feature type="domain" description="Histidine kinase" evidence="7">
    <location>
        <begin position="269"/>
        <end position="486"/>
    </location>
</feature>
<dbReference type="SMART" id="SM00388">
    <property type="entry name" value="HisKA"/>
    <property type="match status" value="1"/>
</dbReference>
<dbReference type="Proteomes" id="UP001597393">
    <property type="component" value="Unassembled WGS sequence"/>
</dbReference>
<keyword evidence="4" id="KW-0808">Transferase</keyword>
<dbReference type="InterPro" id="IPR050736">
    <property type="entry name" value="Sensor_HK_Regulatory"/>
</dbReference>
<evidence type="ECO:0000256" key="6">
    <source>
        <dbReference type="ARBA" id="ARBA00023012"/>
    </source>
</evidence>
<dbReference type="EMBL" id="JBHUMA010000006">
    <property type="protein sequence ID" value="MFD2598662.1"/>
    <property type="molecule type" value="Genomic_DNA"/>
</dbReference>
<dbReference type="Gene3D" id="3.30.565.10">
    <property type="entry name" value="Histidine kinase-like ATPase, C-terminal domain"/>
    <property type="match status" value="1"/>
</dbReference>
<keyword evidence="9" id="KW-1185">Reference proteome</keyword>
<dbReference type="EC" id="2.7.13.3" evidence="2"/>
<evidence type="ECO:0000256" key="1">
    <source>
        <dbReference type="ARBA" id="ARBA00000085"/>
    </source>
</evidence>
<keyword evidence="3" id="KW-0597">Phosphoprotein</keyword>
<keyword evidence="8" id="KW-0547">Nucleotide-binding</keyword>
<gene>
    <name evidence="8" type="ORF">ACFSQ3_06825</name>
</gene>
<keyword evidence="6" id="KW-0902">Two-component regulatory system</keyword>
<dbReference type="InterPro" id="IPR003661">
    <property type="entry name" value="HisK_dim/P_dom"/>
</dbReference>
<dbReference type="Pfam" id="PF00512">
    <property type="entry name" value="HisKA"/>
    <property type="match status" value="1"/>
</dbReference>
<dbReference type="Gene3D" id="3.30.450.20">
    <property type="entry name" value="PAS domain"/>
    <property type="match status" value="1"/>
</dbReference>
<dbReference type="Gene3D" id="1.10.287.130">
    <property type="match status" value="1"/>
</dbReference>
<dbReference type="SUPFAM" id="SSF55785">
    <property type="entry name" value="PYP-like sensor domain (PAS domain)"/>
    <property type="match status" value="1"/>
</dbReference>
<comment type="caution">
    <text evidence="8">The sequence shown here is derived from an EMBL/GenBank/DDBJ whole genome shotgun (WGS) entry which is preliminary data.</text>
</comment>
<dbReference type="InterPro" id="IPR036890">
    <property type="entry name" value="HATPase_C_sf"/>
</dbReference>
<evidence type="ECO:0000256" key="4">
    <source>
        <dbReference type="ARBA" id="ARBA00022679"/>
    </source>
</evidence>
<dbReference type="SUPFAM" id="SSF47384">
    <property type="entry name" value="Homodimeric domain of signal transducing histidine kinase"/>
    <property type="match status" value="1"/>
</dbReference>
<dbReference type="CDD" id="cd00130">
    <property type="entry name" value="PAS"/>
    <property type="match status" value="1"/>
</dbReference>
<keyword evidence="8" id="KW-0067">ATP-binding</keyword>
<evidence type="ECO:0000313" key="9">
    <source>
        <dbReference type="Proteomes" id="UP001597393"/>
    </source>
</evidence>
<dbReference type="Pfam" id="PF02518">
    <property type="entry name" value="HATPase_c"/>
    <property type="match status" value="1"/>
</dbReference>